<dbReference type="Pfam" id="PF01497">
    <property type="entry name" value="Peripla_BP_2"/>
    <property type="match status" value="1"/>
</dbReference>
<evidence type="ECO:0000256" key="1">
    <source>
        <dbReference type="ARBA" id="ARBA00008814"/>
    </source>
</evidence>
<protein>
    <submittedName>
        <fullName evidence="5">ABC transporter substrate-binding protein</fullName>
    </submittedName>
</protein>
<dbReference type="InterPro" id="IPR050902">
    <property type="entry name" value="ABC_Transporter_SBP"/>
</dbReference>
<dbReference type="Proteomes" id="UP000659061">
    <property type="component" value="Unassembled WGS sequence"/>
</dbReference>
<dbReference type="InterPro" id="IPR002491">
    <property type="entry name" value="ABC_transptr_periplasmic_BD"/>
</dbReference>
<evidence type="ECO:0000256" key="2">
    <source>
        <dbReference type="SAM" id="SignalP"/>
    </source>
</evidence>
<dbReference type="PROSITE" id="PS50983">
    <property type="entry name" value="FE_B12_PBP"/>
    <property type="match status" value="1"/>
</dbReference>
<keyword evidence="2" id="KW-0732">Signal</keyword>
<organism evidence="5 6">
    <name type="scientific">Aeromicrobium tamlense</name>
    <dbReference type="NCBI Taxonomy" id="375541"/>
    <lineage>
        <taxon>Bacteria</taxon>
        <taxon>Bacillati</taxon>
        <taxon>Actinomycetota</taxon>
        <taxon>Actinomycetes</taxon>
        <taxon>Propionibacteriales</taxon>
        <taxon>Nocardioidaceae</taxon>
        <taxon>Aeromicrobium</taxon>
    </lineage>
</organism>
<gene>
    <name evidence="4" type="ORF">IDH50_09985</name>
    <name evidence="5" type="ORF">IDH50_13775</name>
</gene>
<name>A0A8I0FZ96_9ACTN</name>
<dbReference type="EMBL" id="JACWMT010000002">
    <property type="protein sequence ID" value="MBD1270560.1"/>
    <property type="molecule type" value="Genomic_DNA"/>
</dbReference>
<feature type="chain" id="PRO_5033966926" evidence="2">
    <location>
        <begin position="27"/>
        <end position="345"/>
    </location>
</feature>
<dbReference type="PANTHER" id="PTHR30535:SF7">
    <property type="entry name" value="IRON(III) DICITRATE-BINDING PROTEIN"/>
    <property type="match status" value="1"/>
</dbReference>
<evidence type="ECO:0000259" key="3">
    <source>
        <dbReference type="PROSITE" id="PS50983"/>
    </source>
</evidence>
<comment type="caution">
    <text evidence="5">The sequence shown here is derived from an EMBL/GenBank/DDBJ whole genome shotgun (WGS) entry which is preliminary data.</text>
</comment>
<dbReference type="EMBL" id="JACWMT010000003">
    <property type="protein sequence ID" value="MBD1271308.1"/>
    <property type="molecule type" value="Genomic_DNA"/>
</dbReference>
<dbReference type="SUPFAM" id="SSF53807">
    <property type="entry name" value="Helical backbone' metal receptor"/>
    <property type="match status" value="1"/>
</dbReference>
<dbReference type="PANTHER" id="PTHR30535">
    <property type="entry name" value="VITAMIN B12-BINDING PROTEIN"/>
    <property type="match status" value="1"/>
</dbReference>
<feature type="domain" description="Fe/B12 periplasmic-binding" evidence="3">
    <location>
        <begin position="59"/>
        <end position="345"/>
    </location>
</feature>
<feature type="signal peptide" evidence="2">
    <location>
        <begin position="1"/>
        <end position="26"/>
    </location>
</feature>
<evidence type="ECO:0000313" key="4">
    <source>
        <dbReference type="EMBL" id="MBD1270560.1"/>
    </source>
</evidence>
<reference evidence="5" key="1">
    <citation type="submission" date="2020-09" db="EMBL/GenBank/DDBJ databases">
        <title>Novel species in genus Aeromicrobium.</title>
        <authorList>
            <person name="Zhang G."/>
        </authorList>
    </citation>
    <scope>NUCLEOTIDE SEQUENCE</scope>
    <source>
        <strain evidence="5">SSW1-57</strain>
    </source>
</reference>
<proteinExistence type="inferred from homology"/>
<evidence type="ECO:0000313" key="6">
    <source>
        <dbReference type="Proteomes" id="UP000659061"/>
    </source>
</evidence>
<dbReference type="PROSITE" id="PS51257">
    <property type="entry name" value="PROKAR_LIPOPROTEIN"/>
    <property type="match status" value="1"/>
</dbReference>
<dbReference type="Gene3D" id="3.40.50.1980">
    <property type="entry name" value="Nitrogenase molybdenum iron protein domain"/>
    <property type="match status" value="2"/>
</dbReference>
<comment type="similarity">
    <text evidence="1">Belongs to the bacterial solute-binding protein 8 family.</text>
</comment>
<accession>A0A8I0FZ96</accession>
<evidence type="ECO:0000313" key="5">
    <source>
        <dbReference type="EMBL" id="MBD1271308.1"/>
    </source>
</evidence>
<sequence length="345" mass="36546">MTPVRTSVRRTLVLLSAGLLTLGACASEDTDPDRASSDGYPRTLENCGRTTTVESAPQRIVSLNQGSTEILLSLGVADRMAGTGTWTDPVMKGLEAESAKVERLADSAPSMERVLQTEPDLVTASFASTLGKGGVGTAGAFADLGVPTYLSPAECEGKDNEGDDDGARTGVLEIDAIYREITELAELLDVEDRGDELVSSLQDRVAAASAKAPEDDVSVLYWFANAESPYLAGCCGGPGIITRALGLKNVFDDTKAEWPQVGWETVAERDPDVLVIGDLTRKSQTAESAQAKIEFLESNPVTREMTAVKNRRYVALSGAALNPSIRTVEGLEQVADALAEFGLSQ</sequence>
<dbReference type="AlphaFoldDB" id="A0A8I0FZ96"/>